<proteinExistence type="predicted"/>
<evidence type="ECO:0000313" key="3">
    <source>
        <dbReference type="Proteomes" id="UP000006334"/>
    </source>
</evidence>
<evidence type="ECO:0000256" key="1">
    <source>
        <dbReference type="SAM" id="MobiDB-lite"/>
    </source>
</evidence>
<sequence length="53" mass="6088">MNKTQKNFTSKVLREIKGKELDKVSGGDFDIPVDDYNINPEKPTPVKRKPKRS</sequence>
<reference evidence="2 3" key="1">
    <citation type="journal article" date="2017" name="Antonie Van Leeuwenhoek">
        <title>Rhizobium rhizosphaerae sp. nov., a novel species isolated from rice rhizosphere.</title>
        <authorList>
            <person name="Zhao J.J."/>
            <person name="Zhang J."/>
            <person name="Zhang R.J."/>
            <person name="Zhang C.W."/>
            <person name="Yin H.Q."/>
            <person name="Zhang X.X."/>
        </authorList>
    </citation>
    <scope>NUCLEOTIDE SEQUENCE [LARGE SCALE GENOMIC DNA]</scope>
    <source>
        <strain evidence="2 3">E3</strain>
    </source>
</reference>
<dbReference type="EMBL" id="BAEN01000067">
    <property type="protein sequence ID" value="GAC16186.1"/>
    <property type="molecule type" value="Genomic_DNA"/>
</dbReference>
<dbReference type="RefSeq" id="WP_008845988.1">
    <property type="nucleotide sequence ID" value="NZ_BAEN01000067.1"/>
</dbReference>
<feature type="region of interest" description="Disordered" evidence="1">
    <location>
        <begin position="23"/>
        <end position="53"/>
    </location>
</feature>
<protein>
    <submittedName>
        <fullName evidence="2">Uncharacterized protein</fullName>
    </submittedName>
</protein>
<dbReference type="AlphaFoldDB" id="K6XX07"/>
<keyword evidence="3" id="KW-1185">Reference proteome</keyword>
<dbReference type="Proteomes" id="UP000006334">
    <property type="component" value="Unassembled WGS sequence"/>
</dbReference>
<accession>K6XX07</accession>
<name>K6XX07_9ALTE</name>
<gene>
    <name evidence="2" type="ORF">GLIP_3575</name>
</gene>
<comment type="caution">
    <text evidence="2">The sequence shown here is derived from an EMBL/GenBank/DDBJ whole genome shotgun (WGS) entry which is preliminary data.</text>
</comment>
<evidence type="ECO:0000313" key="2">
    <source>
        <dbReference type="EMBL" id="GAC16186.1"/>
    </source>
</evidence>
<organism evidence="2 3">
    <name type="scientific">Aliiglaciecola lipolytica E3</name>
    <dbReference type="NCBI Taxonomy" id="1127673"/>
    <lineage>
        <taxon>Bacteria</taxon>
        <taxon>Pseudomonadati</taxon>
        <taxon>Pseudomonadota</taxon>
        <taxon>Gammaproteobacteria</taxon>
        <taxon>Alteromonadales</taxon>
        <taxon>Alteromonadaceae</taxon>
        <taxon>Aliiglaciecola</taxon>
    </lineage>
</organism>